<dbReference type="Pfam" id="PF00128">
    <property type="entry name" value="Alpha-amylase"/>
    <property type="match status" value="1"/>
</dbReference>
<evidence type="ECO:0000256" key="2">
    <source>
        <dbReference type="SAM" id="Phobius"/>
    </source>
</evidence>
<keyword evidence="2" id="KW-0812">Transmembrane</keyword>
<evidence type="ECO:0000313" key="5">
    <source>
        <dbReference type="Proteomes" id="UP000471633"/>
    </source>
</evidence>
<comment type="caution">
    <text evidence="4">The sequence shown here is derived from an EMBL/GenBank/DDBJ whole genome shotgun (WGS) entry which is preliminary data.</text>
</comment>
<keyword evidence="5" id="KW-1185">Reference proteome</keyword>
<dbReference type="Gene3D" id="3.90.400.10">
    <property type="entry name" value="Oligo-1,6-glucosidase, Domain 2"/>
    <property type="match status" value="1"/>
</dbReference>
<keyword evidence="2" id="KW-0472">Membrane</keyword>
<accession>A0A922ISG9</accession>
<feature type="compositionally biased region" description="Acidic residues" evidence="1">
    <location>
        <begin position="19"/>
        <end position="30"/>
    </location>
</feature>
<feature type="transmembrane region" description="Helical" evidence="2">
    <location>
        <begin position="121"/>
        <end position="147"/>
    </location>
</feature>
<reference evidence="4" key="3">
    <citation type="submission" date="2021-06" db="EMBL/GenBank/DDBJ databases">
        <title>Chromosome-level genome assembly for S. haematobium.</title>
        <authorList>
            <person name="Stroehlein A.J."/>
        </authorList>
    </citation>
    <scope>NUCLEOTIDE SEQUENCE</scope>
</reference>
<feature type="compositionally biased region" description="Polar residues" evidence="1">
    <location>
        <begin position="1"/>
        <end position="14"/>
    </location>
</feature>
<evidence type="ECO:0000313" key="4">
    <source>
        <dbReference type="EMBL" id="KAH9585993.1"/>
    </source>
</evidence>
<dbReference type="CTD" id="24592054"/>
<protein>
    <recommendedName>
        <fullName evidence="3">Glycosyl hydrolase family 13 catalytic domain-containing protein</fullName>
    </recommendedName>
</protein>
<dbReference type="EMBL" id="AMPZ03000004">
    <property type="protein sequence ID" value="KAH9585993.1"/>
    <property type="molecule type" value="Genomic_DNA"/>
</dbReference>
<dbReference type="AlphaFoldDB" id="A0A922ISG9"/>
<dbReference type="Proteomes" id="UP000471633">
    <property type="component" value="Unassembled WGS sequence"/>
</dbReference>
<sequence>MSITHENLDYSGNCNDYNNDNDDDDDDDDRDHDHNDHIERNNLINGYTTDEINYEQMKKCYNSTNQLYNMEPELIGFVQKHNVVMDDGAVINKMALLKQTILSKKNQKRFQPPKGLSMKMFIILIILTIVLIPLIIIGIIIGIIYIYKTNIPNLPYALPWWRRSLIYQINIETWANDVQGPIGRLQDIIPRIDYLVNQVGVTSVLLTNLLNSDINGIIDWETINQSIDPTEEGFNHYLPQIIKKSKQQKISILLGLSMYTTSNRHEWFRLSQSSNNNNNNVYSTFYIWTNNEPLTDQQKRHYAYDSIRRAYYRHVHGNPNSPLLNLSNPNVQIKMIEVIKFWKQKLEIKGVMIMNSSNLLEEMVPGIRKILNTDTDDEFIWFADEPKIDAMVNMEQKVCLHTLTINIRVPTRSDDIDSQIRQAMNNTQLRKCSPIWLVHQLSEDNKDFETIQKLAYFLPGSYLMLAGQEVDLTNGNQQLIKWSYENYLDYNTYWPININLINNGKQRLYHWKLFIKKSYSITLLNTPSDKNQLISYIPKTTYNLLIIYRHYINTIYRIYFIVSFQTLNTIISFQSIFYDISSLSQLKVVYDSKNLYYNKKQLNNELLVNNQVLLLYYY</sequence>
<gene>
    <name evidence="4" type="ORF">MS3_00007064</name>
</gene>
<evidence type="ECO:0000256" key="1">
    <source>
        <dbReference type="SAM" id="MobiDB-lite"/>
    </source>
</evidence>
<dbReference type="GO" id="GO:0009313">
    <property type="term" value="P:oligosaccharide catabolic process"/>
    <property type="evidence" value="ECO:0007669"/>
    <property type="project" value="TreeGrafter"/>
</dbReference>
<dbReference type="Gene3D" id="3.20.20.80">
    <property type="entry name" value="Glycosidases"/>
    <property type="match status" value="1"/>
</dbReference>
<feature type="region of interest" description="Disordered" evidence="1">
    <location>
        <begin position="1"/>
        <end position="37"/>
    </location>
</feature>
<dbReference type="RefSeq" id="XP_051068534.1">
    <property type="nucleotide sequence ID" value="XM_051215322.1"/>
</dbReference>
<name>A0A922ISG9_SCHHA</name>
<dbReference type="GeneID" id="24592054"/>
<dbReference type="PANTHER" id="PTHR10357">
    <property type="entry name" value="ALPHA-AMYLASE FAMILY MEMBER"/>
    <property type="match status" value="1"/>
</dbReference>
<reference evidence="4" key="1">
    <citation type="journal article" date="2012" name="Nat. Genet.">
        <title>Whole-genome sequence of Schistosoma haematobium.</title>
        <authorList>
            <person name="Young N.D."/>
            <person name="Jex A.R."/>
            <person name="Li B."/>
            <person name="Liu S."/>
            <person name="Yang L."/>
            <person name="Xiong Z."/>
            <person name="Li Y."/>
            <person name="Cantacessi C."/>
            <person name="Hall R.S."/>
            <person name="Xu X."/>
            <person name="Chen F."/>
            <person name="Wu X."/>
            <person name="Zerlotini A."/>
            <person name="Oliveira G."/>
            <person name="Hofmann A."/>
            <person name="Zhang G."/>
            <person name="Fang X."/>
            <person name="Kang Y."/>
            <person name="Campbell B.E."/>
            <person name="Loukas A."/>
            <person name="Ranganathan S."/>
            <person name="Rollinson D."/>
            <person name="Rinaldi G."/>
            <person name="Brindley P.J."/>
            <person name="Yang H."/>
            <person name="Wang J."/>
            <person name="Wang J."/>
            <person name="Gasser R.B."/>
        </authorList>
    </citation>
    <scope>NUCLEOTIDE SEQUENCE</scope>
</reference>
<dbReference type="GO" id="GO:0004556">
    <property type="term" value="F:alpha-amylase activity"/>
    <property type="evidence" value="ECO:0007669"/>
    <property type="project" value="TreeGrafter"/>
</dbReference>
<keyword evidence="2" id="KW-1133">Transmembrane helix</keyword>
<feature type="domain" description="Glycosyl hydrolase family 13 catalytic" evidence="3">
    <location>
        <begin position="176"/>
        <end position="394"/>
    </location>
</feature>
<evidence type="ECO:0000259" key="3">
    <source>
        <dbReference type="Pfam" id="PF00128"/>
    </source>
</evidence>
<organism evidence="4 5">
    <name type="scientific">Schistosoma haematobium</name>
    <name type="common">Blood fluke</name>
    <dbReference type="NCBI Taxonomy" id="6185"/>
    <lineage>
        <taxon>Eukaryota</taxon>
        <taxon>Metazoa</taxon>
        <taxon>Spiralia</taxon>
        <taxon>Lophotrochozoa</taxon>
        <taxon>Platyhelminthes</taxon>
        <taxon>Trematoda</taxon>
        <taxon>Digenea</taxon>
        <taxon>Strigeidida</taxon>
        <taxon>Schistosomatoidea</taxon>
        <taxon>Schistosomatidae</taxon>
        <taxon>Schistosoma</taxon>
    </lineage>
</organism>
<dbReference type="InterPro" id="IPR006047">
    <property type="entry name" value="GH13_cat_dom"/>
</dbReference>
<proteinExistence type="predicted"/>
<reference evidence="4" key="2">
    <citation type="journal article" date="2019" name="Gigascience">
        <title>High-quality Schistosoma haematobium genome achieved by single-molecule and long-range sequencing.</title>
        <authorList>
            <person name="Stroehlein A.J."/>
            <person name="Korhonen P.K."/>
            <person name="Chong T.M."/>
            <person name="Lim Y.L."/>
            <person name="Chan K.G."/>
            <person name="Webster B."/>
            <person name="Rollinson D."/>
            <person name="Brindley P.J."/>
            <person name="Gasser R.B."/>
            <person name="Young N.D."/>
        </authorList>
    </citation>
    <scope>NUCLEOTIDE SEQUENCE</scope>
</reference>
<dbReference type="InterPro" id="IPR045857">
    <property type="entry name" value="O16G_dom_2"/>
</dbReference>
<dbReference type="PANTHER" id="PTHR10357:SF179">
    <property type="entry name" value="NEUTRAL AND BASIC AMINO ACID TRANSPORT PROTEIN RBAT"/>
    <property type="match status" value="1"/>
</dbReference>
<dbReference type="SUPFAM" id="SSF51445">
    <property type="entry name" value="(Trans)glycosidases"/>
    <property type="match status" value="1"/>
</dbReference>
<reference evidence="4" key="4">
    <citation type="journal article" date="2022" name="PLoS Pathog.">
        <title>Chromosome-level genome of Schistosoma haematobium underpins genome-wide explorations of molecular variation.</title>
        <authorList>
            <person name="Stroehlein A.J."/>
            <person name="Korhonen P.K."/>
            <person name="Lee V.V."/>
            <person name="Ralph S.A."/>
            <person name="Mentink-Kane M."/>
            <person name="You H."/>
            <person name="McManus D.P."/>
            <person name="Tchuente L.T."/>
            <person name="Stothard J.R."/>
            <person name="Kaur P."/>
            <person name="Dudchenko O."/>
            <person name="Aiden E.L."/>
            <person name="Yang B."/>
            <person name="Yang H."/>
            <person name="Emery A.M."/>
            <person name="Webster B.L."/>
            <person name="Brindley P.J."/>
            <person name="Rollinson D."/>
            <person name="Chang B.C.H."/>
            <person name="Gasser R.B."/>
            <person name="Young N.D."/>
        </authorList>
    </citation>
    <scope>NUCLEOTIDE SEQUENCE</scope>
</reference>
<dbReference type="KEGG" id="shx:MS3_00007064"/>
<dbReference type="InterPro" id="IPR017853">
    <property type="entry name" value="GH"/>
</dbReference>